<gene>
    <name evidence="2" type="ORF">RCIX1105</name>
</gene>
<keyword evidence="3" id="KW-1185">Reference proteome</keyword>
<accession>Q0W5C2</accession>
<protein>
    <submittedName>
        <fullName evidence="2">Uncharacterized protein</fullName>
    </submittedName>
</protein>
<dbReference type="eggNOG" id="arCOG12036">
    <property type="taxonomic scope" value="Archaea"/>
</dbReference>
<evidence type="ECO:0000313" key="3">
    <source>
        <dbReference type="Proteomes" id="UP000000663"/>
    </source>
</evidence>
<keyword evidence="1" id="KW-0472">Membrane</keyword>
<dbReference type="KEGG" id="rci:RCIX1105"/>
<dbReference type="AlphaFoldDB" id="Q0W5C2"/>
<feature type="transmembrane region" description="Helical" evidence="1">
    <location>
        <begin position="20"/>
        <end position="39"/>
    </location>
</feature>
<evidence type="ECO:0000256" key="1">
    <source>
        <dbReference type="SAM" id="Phobius"/>
    </source>
</evidence>
<evidence type="ECO:0000313" key="2">
    <source>
        <dbReference type="EMBL" id="CAJ36421.1"/>
    </source>
</evidence>
<proteinExistence type="predicted"/>
<organism evidence="2 3">
    <name type="scientific">Methanocella arvoryzae (strain DSM 22066 / NBRC 105507 / MRE50)</name>
    <dbReference type="NCBI Taxonomy" id="351160"/>
    <lineage>
        <taxon>Archaea</taxon>
        <taxon>Methanobacteriati</taxon>
        <taxon>Methanobacteriota</taxon>
        <taxon>Stenosarchaea group</taxon>
        <taxon>Methanomicrobia</taxon>
        <taxon>Methanocellales</taxon>
        <taxon>Methanocellaceae</taxon>
        <taxon>Methanocella</taxon>
    </lineage>
</organism>
<keyword evidence="1" id="KW-0812">Transmembrane</keyword>
<reference evidence="2 3" key="1">
    <citation type="journal article" date="2006" name="Science">
        <title>Genome of rice cluster I archaea -- the key methane producers in the rice rhizosphere.</title>
        <authorList>
            <person name="Erkel C."/>
            <person name="Kube M."/>
            <person name="Reinhardt R."/>
            <person name="Liesack W."/>
        </authorList>
    </citation>
    <scope>NUCLEOTIDE SEQUENCE [LARGE SCALE GENOMIC DNA]</scope>
    <source>
        <strain evidence="3">DSM 22066 / NBRC 105507 / MRE50</strain>
    </source>
</reference>
<sequence length="265" mass="30223">MLYFLFFGDKMKELLQKYFLSIILIIVLSLTLTLTYEIITDRFYSYSKPEIVYPKDLDVKGIEYDHNNVSVVFWKLPGSIQGFGKKNGGMPIRLTEWNMQSQCIVYETENQTDFIERASKDPRVRYINPVYIGHLVPANVTVGLPSMNELSNLSAGKPEIVYPADLDEKGVEYDHNIVTIGFWKLPGSLERFGDKYDGKVYRLTEENLHLQSIEYETNNQTDFIDRASKDPLVKYIHPVGIGHFTPVNGTYGLPSIDNISADSTG</sequence>
<dbReference type="EMBL" id="AM114193">
    <property type="protein sequence ID" value="CAJ36421.1"/>
    <property type="molecule type" value="Genomic_DNA"/>
</dbReference>
<dbReference type="Proteomes" id="UP000000663">
    <property type="component" value="Chromosome"/>
</dbReference>
<keyword evidence="1" id="KW-1133">Transmembrane helix</keyword>
<name>Q0W5C2_METAR</name>